<accession>X0S089</accession>
<dbReference type="GO" id="GO:0019068">
    <property type="term" value="P:virion assembly"/>
    <property type="evidence" value="ECO:0007669"/>
    <property type="project" value="InterPro"/>
</dbReference>
<evidence type="ECO:0000256" key="1">
    <source>
        <dbReference type="SAM" id="MobiDB-lite"/>
    </source>
</evidence>
<feature type="non-terminal residue" evidence="2">
    <location>
        <position position="1"/>
    </location>
</feature>
<name>X0S089_9ZZZZ</name>
<proteinExistence type="predicted"/>
<organism evidence="2">
    <name type="scientific">marine sediment metagenome</name>
    <dbReference type="NCBI Taxonomy" id="412755"/>
    <lineage>
        <taxon>unclassified sequences</taxon>
        <taxon>metagenomes</taxon>
        <taxon>ecological metagenomes</taxon>
    </lineage>
</organism>
<evidence type="ECO:0008006" key="3">
    <source>
        <dbReference type="Google" id="ProtNLM"/>
    </source>
</evidence>
<dbReference type="GO" id="GO:0005198">
    <property type="term" value="F:structural molecule activity"/>
    <property type="evidence" value="ECO:0007669"/>
    <property type="project" value="InterPro"/>
</dbReference>
<evidence type="ECO:0000313" key="2">
    <source>
        <dbReference type="EMBL" id="GAF69402.1"/>
    </source>
</evidence>
<dbReference type="InterPro" id="IPR006429">
    <property type="entry name" value="Phage_lambda_portal"/>
</dbReference>
<dbReference type="AlphaFoldDB" id="X0S089"/>
<feature type="region of interest" description="Disordered" evidence="1">
    <location>
        <begin position="403"/>
        <end position="422"/>
    </location>
</feature>
<gene>
    <name evidence="2" type="ORF">S01H1_04904</name>
</gene>
<feature type="compositionally biased region" description="Basic and acidic residues" evidence="1">
    <location>
        <begin position="413"/>
        <end position="422"/>
    </location>
</feature>
<protein>
    <recommendedName>
        <fullName evidence="3">Portal protein</fullName>
    </recommendedName>
</protein>
<dbReference type="EMBL" id="BARS01002564">
    <property type="protein sequence ID" value="GAF69402.1"/>
    <property type="molecule type" value="Genomic_DNA"/>
</dbReference>
<dbReference type="Pfam" id="PF05136">
    <property type="entry name" value="Phage_portal_2"/>
    <property type="match status" value="1"/>
</dbReference>
<comment type="caution">
    <text evidence="2">The sequence shown here is derived from an EMBL/GenBank/DDBJ whole genome shotgun (WGS) entry which is preliminary data.</text>
</comment>
<reference evidence="2" key="1">
    <citation type="journal article" date="2014" name="Front. Microbiol.">
        <title>High frequency of phylogenetically diverse reductive dehalogenase-homologous genes in deep subseafloor sedimentary metagenomes.</title>
        <authorList>
            <person name="Kawai M."/>
            <person name="Futagami T."/>
            <person name="Toyoda A."/>
            <person name="Takaki Y."/>
            <person name="Nishi S."/>
            <person name="Hori S."/>
            <person name="Arai W."/>
            <person name="Tsubouchi T."/>
            <person name="Morono Y."/>
            <person name="Uchiyama I."/>
            <person name="Ito T."/>
            <person name="Fujiyama A."/>
            <person name="Inagaki F."/>
            <person name="Takami H."/>
        </authorList>
    </citation>
    <scope>NUCLEOTIDE SEQUENCE</scope>
    <source>
        <strain evidence="2">Expedition CK06-06</strain>
    </source>
</reference>
<sequence>VGNAWKPEFVGEDTEWGENELLPFLDLWSKNLDMRGEMFDLNMNLHLDSVAIDRDGDVFALLTEDSDGFPKVQKIGAHRVGDRVGAGGKAESGKFQGRTIRNGVIKNNFGRTLAYQILGDTADEDRIVDANDCIMLNDPDWHDQGRGVPAFAAVIPELRKAKTSEEWELMAQLVNSAHSLVEYNETGTADFTSDVANQGVADDGLNVQSLSGGMIRYFKANSGAKLEAINSARPSDSWDVFQDRVQRLACTCVSWGYELTWKPEGLNSVSVRSVQDKARHAVARRQVVLRRGLMRQAEWAVTIGIKNGYLAAPTNAQDWDKFTFSLPPQMTIDPRHDSKTEMEDFKIGRKNMTQLLKRDGKTLVPHIKERLWEIVQRKLLKQEYELKYGVEIDDREIMMLTPNEMAEPDEIETPEKSNDNEE</sequence>